<comment type="similarity">
    <text evidence="1 8">Belongs to the NTAQ1 family.</text>
</comment>
<dbReference type="GeneID" id="63824939"/>
<accession>A0A165HEK4</accession>
<gene>
    <name evidence="11" type="ORF">LAESUDRAFT_720886</name>
</gene>
<protein>
    <recommendedName>
        <fullName evidence="4 8">Protein N-terminal glutamine amidohydrolase</fullName>
        <ecNumber evidence="3 8">3.5.1.122</ecNumber>
    </recommendedName>
    <alternativeName>
        <fullName evidence="6 8">Protein NH2-terminal glutamine deamidase</fullName>
    </alternativeName>
</protein>
<keyword evidence="5 8" id="KW-0378">Hydrolase</keyword>
<name>A0A165HEK4_9APHY</name>
<evidence type="ECO:0000259" key="10">
    <source>
        <dbReference type="Pfam" id="PF09764"/>
    </source>
</evidence>
<evidence type="ECO:0000256" key="4">
    <source>
        <dbReference type="ARBA" id="ARBA00021247"/>
    </source>
</evidence>
<comment type="function">
    <text evidence="8">Mediates the side-chain deamidation of N-terminal glutamine residues to glutamate, an important step in N-end rule pathway of protein degradation. Conversion of the resulting N-terminal glutamine to glutamate renders the protein susceptible to arginylation, polyubiquitination and degradation as specified by the N-end rule. Does not act on substrates with internal or C-terminal glutamine and does not act on non-glutamine residues in any position.</text>
</comment>
<sequence length="254" mass="28523">MPNKHERTRRQTHRSPPPLPPDSVYTSCYCEENIYLLAQAFAAQAEADSGWSWDAYVVFISNDGKTVALWNSKADRDVVVWDYHVVLVLRSRERSADDETHEEAPDIDGAADNMLNSEGSGAWVYDFDTRLPNPCRWAEYVCSTFPYAFDARLAPRVAKGFHPLFRVVPATAYLDYFASDRSHMLKHLADGSEPEYYSAPPSYPALCGPKAREMGVINNLMQSYVTMARGASGPTSPDSFGVVMDLRELLHWGT</sequence>
<evidence type="ECO:0000256" key="8">
    <source>
        <dbReference type="RuleBase" id="RU367082"/>
    </source>
</evidence>
<dbReference type="RefSeq" id="XP_040769373.1">
    <property type="nucleotide sequence ID" value="XM_040907910.1"/>
</dbReference>
<dbReference type="GO" id="GO:0070773">
    <property type="term" value="F:protein-N-terminal glutamine amidohydrolase activity"/>
    <property type="evidence" value="ECO:0007669"/>
    <property type="project" value="UniProtKB-UniRule"/>
</dbReference>
<dbReference type="InterPro" id="IPR023128">
    <property type="entry name" value="Prot_N_Gln_amidohydro_ab_roll"/>
</dbReference>
<dbReference type="AlphaFoldDB" id="A0A165HEK4"/>
<comment type="catalytic activity">
    <reaction evidence="7 8">
        <text>N-terminal L-glutaminyl-[protein] + H2O = N-terminal L-glutamyl-[protein] + NH4(+)</text>
        <dbReference type="Rhea" id="RHEA:50680"/>
        <dbReference type="Rhea" id="RHEA-COMP:12668"/>
        <dbReference type="Rhea" id="RHEA-COMP:12777"/>
        <dbReference type="ChEBI" id="CHEBI:15377"/>
        <dbReference type="ChEBI" id="CHEBI:28938"/>
        <dbReference type="ChEBI" id="CHEBI:64721"/>
        <dbReference type="ChEBI" id="CHEBI:64722"/>
        <dbReference type="EC" id="3.5.1.122"/>
    </reaction>
</comment>
<dbReference type="InterPro" id="IPR037132">
    <property type="entry name" value="N_Gln_amidohydro_ab_roll_sf"/>
</dbReference>
<evidence type="ECO:0000313" key="11">
    <source>
        <dbReference type="EMBL" id="KZT11633.1"/>
    </source>
</evidence>
<dbReference type="GO" id="GO:0005829">
    <property type="term" value="C:cytosol"/>
    <property type="evidence" value="ECO:0007669"/>
    <property type="project" value="TreeGrafter"/>
</dbReference>
<dbReference type="InterPro" id="IPR039733">
    <property type="entry name" value="NTAQ1"/>
</dbReference>
<dbReference type="Pfam" id="PF09764">
    <property type="entry name" value="Nt_Gln_amidase"/>
    <property type="match status" value="1"/>
</dbReference>
<dbReference type="EMBL" id="KV427607">
    <property type="protein sequence ID" value="KZT11633.1"/>
    <property type="molecule type" value="Genomic_DNA"/>
</dbReference>
<dbReference type="PANTHER" id="PTHR13035">
    <property type="entry name" value="PROTEIN N-TERMINAL GLUTAMINE AMIDOHYDROLASE"/>
    <property type="match status" value="1"/>
</dbReference>
<evidence type="ECO:0000256" key="5">
    <source>
        <dbReference type="ARBA" id="ARBA00022801"/>
    </source>
</evidence>
<evidence type="ECO:0000256" key="1">
    <source>
        <dbReference type="ARBA" id="ARBA00008985"/>
    </source>
</evidence>
<keyword evidence="12" id="KW-1185">Reference proteome</keyword>
<dbReference type="EC" id="3.5.1.122" evidence="3 8"/>
<dbReference type="GO" id="GO:0008418">
    <property type="term" value="F:protein-N-terminal asparagine amidohydrolase activity"/>
    <property type="evidence" value="ECO:0007669"/>
    <property type="project" value="UniProtKB-UniRule"/>
</dbReference>
<dbReference type="OrthoDB" id="191192at2759"/>
<dbReference type="Gene3D" id="3.10.620.10">
    <property type="entry name" value="Protein N-terminal glutamine amidohydrolase, alpha beta roll"/>
    <property type="match status" value="1"/>
</dbReference>
<feature type="domain" description="Protein N-terminal glutamine amidohydrolase alpha beta roll" evidence="10">
    <location>
        <begin position="25"/>
        <end position="250"/>
    </location>
</feature>
<evidence type="ECO:0000256" key="2">
    <source>
        <dbReference type="ARBA" id="ARBA00011245"/>
    </source>
</evidence>
<feature type="region of interest" description="Disordered" evidence="9">
    <location>
        <begin position="1"/>
        <end position="22"/>
    </location>
</feature>
<evidence type="ECO:0000313" key="12">
    <source>
        <dbReference type="Proteomes" id="UP000076871"/>
    </source>
</evidence>
<dbReference type="PANTHER" id="PTHR13035:SF0">
    <property type="entry name" value="PROTEIN N-TERMINAL GLUTAMINE AMIDOHYDROLASE"/>
    <property type="match status" value="1"/>
</dbReference>
<dbReference type="InParanoid" id="A0A165HEK4"/>
<dbReference type="Proteomes" id="UP000076871">
    <property type="component" value="Unassembled WGS sequence"/>
</dbReference>
<evidence type="ECO:0000256" key="3">
    <source>
        <dbReference type="ARBA" id="ARBA00012718"/>
    </source>
</evidence>
<organism evidence="11 12">
    <name type="scientific">Laetiporus sulphureus 93-53</name>
    <dbReference type="NCBI Taxonomy" id="1314785"/>
    <lineage>
        <taxon>Eukaryota</taxon>
        <taxon>Fungi</taxon>
        <taxon>Dikarya</taxon>
        <taxon>Basidiomycota</taxon>
        <taxon>Agaricomycotina</taxon>
        <taxon>Agaricomycetes</taxon>
        <taxon>Polyporales</taxon>
        <taxon>Laetiporus</taxon>
    </lineage>
</organism>
<evidence type="ECO:0000256" key="6">
    <source>
        <dbReference type="ARBA" id="ARBA00029677"/>
    </source>
</evidence>
<dbReference type="GO" id="GO:0005634">
    <property type="term" value="C:nucleus"/>
    <property type="evidence" value="ECO:0007669"/>
    <property type="project" value="TreeGrafter"/>
</dbReference>
<reference evidence="11 12" key="1">
    <citation type="journal article" date="2016" name="Mol. Biol. Evol.">
        <title>Comparative Genomics of Early-Diverging Mushroom-Forming Fungi Provides Insights into the Origins of Lignocellulose Decay Capabilities.</title>
        <authorList>
            <person name="Nagy L.G."/>
            <person name="Riley R."/>
            <person name="Tritt A."/>
            <person name="Adam C."/>
            <person name="Daum C."/>
            <person name="Floudas D."/>
            <person name="Sun H."/>
            <person name="Yadav J.S."/>
            <person name="Pangilinan J."/>
            <person name="Larsson K.H."/>
            <person name="Matsuura K."/>
            <person name="Barry K."/>
            <person name="Labutti K."/>
            <person name="Kuo R."/>
            <person name="Ohm R.A."/>
            <person name="Bhattacharya S.S."/>
            <person name="Shirouzu T."/>
            <person name="Yoshinaga Y."/>
            <person name="Martin F.M."/>
            <person name="Grigoriev I.V."/>
            <person name="Hibbett D.S."/>
        </authorList>
    </citation>
    <scope>NUCLEOTIDE SEQUENCE [LARGE SCALE GENOMIC DNA]</scope>
    <source>
        <strain evidence="11 12">93-53</strain>
    </source>
</reference>
<evidence type="ECO:0000256" key="7">
    <source>
        <dbReference type="ARBA" id="ARBA00048768"/>
    </source>
</evidence>
<comment type="subunit">
    <text evidence="2 8">Monomer.</text>
</comment>
<feature type="compositionally biased region" description="Basic residues" evidence="9">
    <location>
        <begin position="1"/>
        <end position="13"/>
    </location>
</feature>
<proteinExistence type="inferred from homology"/>
<evidence type="ECO:0000256" key="9">
    <source>
        <dbReference type="SAM" id="MobiDB-lite"/>
    </source>
</evidence>